<comment type="caution">
    <text evidence="2">The sequence shown here is derived from an EMBL/GenBank/DDBJ whole genome shotgun (WGS) entry which is preliminary data.</text>
</comment>
<organism evidence="2 3">
    <name type="scientific">Novosphingobium cyanobacteriorum</name>
    <dbReference type="NCBI Taxonomy" id="3024215"/>
    <lineage>
        <taxon>Bacteria</taxon>
        <taxon>Pseudomonadati</taxon>
        <taxon>Pseudomonadota</taxon>
        <taxon>Alphaproteobacteria</taxon>
        <taxon>Sphingomonadales</taxon>
        <taxon>Sphingomonadaceae</taxon>
        <taxon>Novosphingobium</taxon>
    </lineage>
</organism>
<dbReference type="NCBIfam" id="TIGR04433">
    <property type="entry name" value="UrcA_uranyl"/>
    <property type="match status" value="1"/>
</dbReference>
<keyword evidence="3" id="KW-1185">Reference proteome</keyword>
<feature type="signal peptide" evidence="1">
    <location>
        <begin position="1"/>
        <end position="24"/>
    </location>
</feature>
<sequence>MLLRKLVAPAVSLATLTIPAIATAQGAAEEITVTGRYGKVPDSVQSLSQAVSYADLDLSTKAGKDELRRRVSLTARFLCEKMGETDTTDPVAPSCRDAAVSDAMQRIGTIEGSFAPRGTTWVHPPAWVPPYPADWTTRYP</sequence>
<protein>
    <submittedName>
        <fullName evidence="2">UrcA family protein</fullName>
    </submittedName>
</protein>
<dbReference type="Proteomes" id="UP001222770">
    <property type="component" value="Unassembled WGS sequence"/>
</dbReference>
<evidence type="ECO:0000256" key="1">
    <source>
        <dbReference type="SAM" id="SignalP"/>
    </source>
</evidence>
<dbReference type="EMBL" id="JAROCY010000010">
    <property type="protein sequence ID" value="MDF8333942.1"/>
    <property type="molecule type" value="Genomic_DNA"/>
</dbReference>
<reference evidence="2 3" key="1">
    <citation type="submission" date="2023-03" db="EMBL/GenBank/DDBJ databases">
        <title>Novosphingobium cyanobacteriorum sp. nov., isolated from a eutrophic reservoir during the Microcystis bloom period.</title>
        <authorList>
            <person name="Kang M."/>
            <person name="Le V."/>
            <person name="Ko S.-R."/>
            <person name="Lee S.-A."/>
            <person name="Ahn C.-Y."/>
        </authorList>
    </citation>
    <scope>NUCLEOTIDE SEQUENCE [LARGE SCALE GENOMIC DNA]</scope>
    <source>
        <strain evidence="2 3">HBC54</strain>
    </source>
</reference>
<accession>A0ABT6CJE0</accession>
<evidence type="ECO:0000313" key="3">
    <source>
        <dbReference type="Proteomes" id="UP001222770"/>
    </source>
</evidence>
<feature type="chain" id="PRO_5046469249" evidence="1">
    <location>
        <begin position="25"/>
        <end position="140"/>
    </location>
</feature>
<dbReference type="RefSeq" id="WP_277278118.1">
    <property type="nucleotide sequence ID" value="NZ_JAROCY010000010.1"/>
</dbReference>
<evidence type="ECO:0000313" key="2">
    <source>
        <dbReference type="EMBL" id="MDF8333942.1"/>
    </source>
</evidence>
<keyword evidence="1" id="KW-0732">Signal</keyword>
<gene>
    <name evidence="2" type="ORF">POM99_12070</name>
</gene>
<dbReference type="InterPro" id="IPR030972">
    <property type="entry name" value="UrcA_uranyl"/>
</dbReference>
<proteinExistence type="predicted"/>
<name>A0ABT6CJE0_9SPHN</name>